<evidence type="ECO:0000313" key="4">
    <source>
        <dbReference type="Proteomes" id="UP001244207"/>
    </source>
</evidence>
<dbReference type="AlphaFoldDB" id="A0AAD8ULI1"/>
<keyword evidence="4" id="KW-1185">Reference proteome</keyword>
<feature type="domain" description="RING-type" evidence="2">
    <location>
        <begin position="491"/>
        <end position="554"/>
    </location>
</feature>
<gene>
    <name evidence="3" type="ORF">BDZ83DRAFT_316646</name>
</gene>
<evidence type="ECO:0000259" key="2">
    <source>
        <dbReference type="PROSITE" id="PS50089"/>
    </source>
</evidence>
<comment type="caution">
    <text evidence="3">The sequence shown here is derived from an EMBL/GenBank/DDBJ whole genome shotgun (WGS) entry which is preliminary data.</text>
</comment>
<evidence type="ECO:0000256" key="1">
    <source>
        <dbReference type="PROSITE-ProRule" id="PRU00175"/>
    </source>
</evidence>
<dbReference type="InterPro" id="IPR013083">
    <property type="entry name" value="Znf_RING/FYVE/PHD"/>
</dbReference>
<dbReference type="EMBL" id="JAHMHS010000045">
    <property type="protein sequence ID" value="KAK1725047.1"/>
    <property type="molecule type" value="Genomic_DNA"/>
</dbReference>
<dbReference type="Proteomes" id="UP001244207">
    <property type="component" value="Unassembled WGS sequence"/>
</dbReference>
<protein>
    <recommendedName>
        <fullName evidence="2">RING-type domain-containing protein</fullName>
    </recommendedName>
</protein>
<dbReference type="SUPFAM" id="SSF57850">
    <property type="entry name" value="RING/U-box"/>
    <property type="match status" value="1"/>
</dbReference>
<reference evidence="3" key="1">
    <citation type="submission" date="2021-12" db="EMBL/GenBank/DDBJ databases">
        <title>Comparative genomics, transcriptomics and evolutionary studies reveal genomic signatures of adaptation to plant cell wall in hemibiotrophic fungi.</title>
        <authorList>
            <consortium name="DOE Joint Genome Institute"/>
            <person name="Baroncelli R."/>
            <person name="Diaz J.F."/>
            <person name="Benocci T."/>
            <person name="Peng M."/>
            <person name="Battaglia E."/>
            <person name="Haridas S."/>
            <person name="Andreopoulos W."/>
            <person name="Labutti K."/>
            <person name="Pangilinan J."/>
            <person name="Floch G.L."/>
            <person name="Makela M.R."/>
            <person name="Henrissat B."/>
            <person name="Grigoriev I.V."/>
            <person name="Crouch J.A."/>
            <person name="De Vries R.P."/>
            <person name="Sukno S.A."/>
            <person name="Thon M.R."/>
        </authorList>
    </citation>
    <scope>NUCLEOTIDE SEQUENCE</scope>
    <source>
        <strain evidence="3">CBS 112980</strain>
    </source>
</reference>
<dbReference type="GeneID" id="85386241"/>
<proteinExistence type="predicted"/>
<accession>A0AAD8ULI1</accession>
<dbReference type="Gene3D" id="3.30.40.10">
    <property type="entry name" value="Zinc/RING finger domain, C3HC4 (zinc finger)"/>
    <property type="match status" value="1"/>
</dbReference>
<dbReference type="GO" id="GO:0008270">
    <property type="term" value="F:zinc ion binding"/>
    <property type="evidence" value="ECO:0007669"/>
    <property type="project" value="UniProtKB-KW"/>
</dbReference>
<dbReference type="RefSeq" id="XP_060365102.1">
    <property type="nucleotide sequence ID" value="XM_060502342.1"/>
</dbReference>
<dbReference type="InterPro" id="IPR001841">
    <property type="entry name" value="Znf_RING"/>
</dbReference>
<name>A0AAD8ULI1_GLOAC</name>
<organism evidence="3 4">
    <name type="scientific">Glomerella acutata</name>
    <name type="common">Colletotrichum acutatum</name>
    <dbReference type="NCBI Taxonomy" id="27357"/>
    <lineage>
        <taxon>Eukaryota</taxon>
        <taxon>Fungi</taxon>
        <taxon>Dikarya</taxon>
        <taxon>Ascomycota</taxon>
        <taxon>Pezizomycotina</taxon>
        <taxon>Sordariomycetes</taxon>
        <taxon>Hypocreomycetidae</taxon>
        <taxon>Glomerellales</taxon>
        <taxon>Glomerellaceae</taxon>
        <taxon>Colletotrichum</taxon>
        <taxon>Colletotrichum acutatum species complex</taxon>
    </lineage>
</organism>
<evidence type="ECO:0000313" key="3">
    <source>
        <dbReference type="EMBL" id="KAK1725047.1"/>
    </source>
</evidence>
<keyword evidence="1" id="KW-0862">Zinc</keyword>
<keyword evidence="1" id="KW-0479">Metal-binding</keyword>
<sequence length="601" mass="69628">MCINLWRRYYCTKPSGYTLHDGEKQTHPLPDRRIDGHHLVKEEDNVYRENTQHGFQEVPRRKHIHWVYNLIRCAHLHATDCINGLCRGVLVQIMDGECYFCTGNVDAYYESPDEVMQSIPRTIRLPGPGVNLEAIPAHKFIIYRENYLRQLLRLSLTVLSKPFPVEAESREWEMEISSAWPEIWCKLLRTHIGHSVFHCDCKPMDEVWRVNPAFAMRKNEAAHILEDMAYRTDAAGTLEAFAEEIRGQVFDEDEEVWELTTGPTERAINLENLHNDKRDFPGHQMAFVGLSRDTYGRRLHKLMERAVRARNAISERGSDESQKHPSSAYWHSHRMPWLGKEDWSRAVWRRFRFLCWLYNFLALDAGLDEQIMMYIGGALLAVLNPWPNPHYENHASHPAYLTLDPDLAAADLIQECVYWVEHHWPILPHSTRPTDRLDLMLKTGLDLFETINRNTSIALADMRSRNRSADTRTKMYAVLPVAAIANGSPNCNICMSEWDEYPNHEPIMLPCCSQYVGRKCLKSWLALRDLRGARNGRDETEETWAAEFSCPLCRSKIGAHFSPNIRQGGPADTRDFSFYACLRAYANPDGYWDNRPAQWGA</sequence>
<keyword evidence="1" id="KW-0863">Zinc-finger</keyword>
<dbReference type="PROSITE" id="PS50089">
    <property type="entry name" value="ZF_RING_2"/>
    <property type="match status" value="1"/>
</dbReference>